<name>A0A8H4W8E7_9HELO</name>
<reference evidence="5 6" key="1">
    <citation type="submission" date="2020-03" db="EMBL/GenBank/DDBJ databases">
        <title>Draft Genome Sequence of Cudoniella acicularis.</title>
        <authorList>
            <person name="Buettner E."/>
            <person name="Kellner H."/>
        </authorList>
    </citation>
    <scope>NUCLEOTIDE SEQUENCE [LARGE SCALE GENOMIC DNA]</scope>
    <source>
        <strain evidence="5 6">DSM 108380</strain>
    </source>
</reference>
<dbReference type="GO" id="GO:0006508">
    <property type="term" value="P:proteolysis"/>
    <property type="evidence" value="ECO:0007669"/>
    <property type="project" value="InterPro"/>
</dbReference>
<feature type="region of interest" description="Disordered" evidence="2">
    <location>
        <begin position="520"/>
        <end position="540"/>
    </location>
</feature>
<evidence type="ECO:0000313" key="6">
    <source>
        <dbReference type="Proteomes" id="UP000566819"/>
    </source>
</evidence>
<dbReference type="PROSITE" id="PS51767">
    <property type="entry name" value="PEPTIDASE_A1"/>
    <property type="match status" value="1"/>
</dbReference>
<dbReference type="Proteomes" id="UP000566819">
    <property type="component" value="Unassembled WGS sequence"/>
</dbReference>
<dbReference type="InterPro" id="IPR033121">
    <property type="entry name" value="PEPTIDASE_A1"/>
</dbReference>
<accession>A0A8H4W8E7</accession>
<comment type="caution">
    <text evidence="5">The sequence shown here is derived from an EMBL/GenBank/DDBJ whole genome shotgun (WGS) entry which is preliminary data.</text>
</comment>
<keyword evidence="3" id="KW-0812">Transmembrane</keyword>
<feature type="region of interest" description="Disordered" evidence="2">
    <location>
        <begin position="608"/>
        <end position="683"/>
    </location>
</feature>
<feature type="compositionally biased region" description="Low complexity" evidence="2">
    <location>
        <begin position="661"/>
        <end position="672"/>
    </location>
</feature>
<dbReference type="PANTHER" id="PTHR47966">
    <property type="entry name" value="BETA-SITE APP-CLEAVING ENZYME, ISOFORM A-RELATED"/>
    <property type="match status" value="1"/>
</dbReference>
<dbReference type="InterPro" id="IPR034164">
    <property type="entry name" value="Pepsin-like_dom"/>
</dbReference>
<evidence type="ECO:0000313" key="5">
    <source>
        <dbReference type="EMBL" id="KAF4635415.1"/>
    </source>
</evidence>
<evidence type="ECO:0000256" key="1">
    <source>
        <dbReference type="ARBA" id="ARBA00007447"/>
    </source>
</evidence>
<dbReference type="AlphaFoldDB" id="A0A8H4W8E7"/>
<evidence type="ECO:0000256" key="3">
    <source>
        <dbReference type="SAM" id="Phobius"/>
    </source>
</evidence>
<dbReference type="CDD" id="cd05471">
    <property type="entry name" value="pepsin_like"/>
    <property type="match status" value="1"/>
</dbReference>
<dbReference type="InterPro" id="IPR001461">
    <property type="entry name" value="Aspartic_peptidase_A1"/>
</dbReference>
<dbReference type="GO" id="GO:0004190">
    <property type="term" value="F:aspartic-type endopeptidase activity"/>
    <property type="evidence" value="ECO:0007669"/>
    <property type="project" value="InterPro"/>
</dbReference>
<proteinExistence type="inferred from homology"/>
<dbReference type="OrthoDB" id="4074350at2759"/>
<dbReference type="InterPro" id="IPR021109">
    <property type="entry name" value="Peptidase_aspartic_dom_sf"/>
</dbReference>
<dbReference type="PANTHER" id="PTHR47966:SF51">
    <property type="entry name" value="BETA-SITE APP-CLEAVING ENZYME, ISOFORM A-RELATED"/>
    <property type="match status" value="1"/>
</dbReference>
<dbReference type="SUPFAM" id="SSF50630">
    <property type="entry name" value="Acid proteases"/>
    <property type="match status" value="1"/>
</dbReference>
<gene>
    <name evidence="5" type="ORF">G7Y89_g2680</name>
</gene>
<dbReference type="GO" id="GO:0000324">
    <property type="term" value="C:fungal-type vacuole"/>
    <property type="evidence" value="ECO:0007669"/>
    <property type="project" value="TreeGrafter"/>
</dbReference>
<sequence>MLTSCAGKEPHTHVDGFFLETRASTFLPSWLIKSIVMRSMRYDVAFLITTASSAVARLVDVQSVSIQRRTQVIPAPIVVPPSEYFEGIDGSWSTFNIRVGSPAQSVRVVASTNSPQTIVVQPAGCLVGAIPQGVPSNCPFSRGGTFDHNQSTTWVDQGWFSLNDNVNHFGFEANLGYNFFLDYGVDTLGLGFQDGVDAPTLKNQTVAAYNLPNPLYLGLFGLGTQPVIYTTFGNYSVPSFFKTLRNQNAIPSLTWSYTAGANYRLSAGQYAQLIFGGYDSSRFQSNDVQFTLSQDVTRDIVVGVQSIIFGGTSTTSLLPTPIYAFIESTDPNIWLPLEACLLFEQAFGLTWDNSTSKYLMNTTLYTTILSQNPTVTFRLAASTTGGSTVNIVLPFSAFAVKVAYPFVANSTYYFPLQRAANSTQYTLGRTFLQEAYLTVDYERGNFSVSQCTWNQGAAAQVGTIISPSYANSTNTTSADQSSNNNTIKAAAGGFIGGVAVVAICALGFWYWRRNQQMNTTLEEPSPSEPVPLTEFPQNNKMPWSEQDEVESMYKKAASMHSKYMPDGELPADGNEIYQLPADTRPTEIMDTDSRIRYELDGDTHFDVTSPASTRLTVPKSPATPISPMTLKHGNSIGSVGSEAGLLAAGQPRGRDRDRGSRASSRSRSPLRATSGPAEEQLRL</sequence>
<dbReference type="EMBL" id="JAAMPI010000121">
    <property type="protein sequence ID" value="KAF4635415.1"/>
    <property type="molecule type" value="Genomic_DNA"/>
</dbReference>
<evidence type="ECO:0000259" key="4">
    <source>
        <dbReference type="PROSITE" id="PS51767"/>
    </source>
</evidence>
<keyword evidence="6" id="KW-1185">Reference proteome</keyword>
<feature type="compositionally biased region" description="Low complexity" evidence="2">
    <location>
        <begin position="520"/>
        <end position="534"/>
    </location>
</feature>
<organism evidence="5 6">
    <name type="scientific">Cudoniella acicularis</name>
    <dbReference type="NCBI Taxonomy" id="354080"/>
    <lineage>
        <taxon>Eukaryota</taxon>
        <taxon>Fungi</taxon>
        <taxon>Dikarya</taxon>
        <taxon>Ascomycota</taxon>
        <taxon>Pezizomycotina</taxon>
        <taxon>Leotiomycetes</taxon>
        <taxon>Helotiales</taxon>
        <taxon>Tricladiaceae</taxon>
        <taxon>Cudoniella</taxon>
    </lineage>
</organism>
<keyword evidence="3" id="KW-1133">Transmembrane helix</keyword>
<protein>
    <recommendedName>
        <fullName evidence="4">Peptidase A1 domain-containing protein</fullName>
    </recommendedName>
</protein>
<feature type="domain" description="Peptidase A1" evidence="4">
    <location>
        <begin position="93"/>
        <end position="449"/>
    </location>
</feature>
<evidence type="ECO:0000256" key="2">
    <source>
        <dbReference type="SAM" id="MobiDB-lite"/>
    </source>
</evidence>
<dbReference type="Pfam" id="PF00026">
    <property type="entry name" value="Asp"/>
    <property type="match status" value="1"/>
</dbReference>
<dbReference type="PRINTS" id="PR00792">
    <property type="entry name" value="PEPSIN"/>
</dbReference>
<dbReference type="Gene3D" id="2.40.70.10">
    <property type="entry name" value="Acid Proteases"/>
    <property type="match status" value="2"/>
</dbReference>
<feature type="transmembrane region" description="Helical" evidence="3">
    <location>
        <begin position="489"/>
        <end position="511"/>
    </location>
</feature>
<comment type="similarity">
    <text evidence="1">Belongs to the peptidase A1 family.</text>
</comment>
<keyword evidence="3" id="KW-0472">Membrane</keyword>